<keyword evidence="7" id="KW-0256">Endoplasmic reticulum</keyword>
<comment type="catalytic activity">
    <reaction evidence="6">
        <text>an N-acetyl-alpha-D-glucosaminyl-diphospho-di-trans,poly-cis-dolichol + UDP-N-acetyl-alpha-D-glucosamine = an N,N'-diacetylchitobiosyl-diphospho-di-trans,poly-cis-dolichol + UDP + H(+)</text>
        <dbReference type="Rhea" id="RHEA:23380"/>
        <dbReference type="Rhea" id="RHEA-COMP:19507"/>
        <dbReference type="Rhea" id="RHEA-COMP:19510"/>
        <dbReference type="ChEBI" id="CHEBI:15378"/>
        <dbReference type="ChEBI" id="CHEBI:57269"/>
        <dbReference type="ChEBI" id="CHEBI:57705"/>
        <dbReference type="ChEBI" id="CHEBI:58223"/>
        <dbReference type="ChEBI" id="CHEBI:58427"/>
        <dbReference type="EC" id="2.4.1.141"/>
    </reaction>
</comment>
<comment type="subcellular location">
    <subcellularLocation>
        <location evidence="7">Endoplasmic reticulum</location>
    </subcellularLocation>
</comment>
<dbReference type="EMBL" id="LT598492">
    <property type="protein sequence ID" value="SCW00950.1"/>
    <property type="molecule type" value="Genomic_DNA"/>
</dbReference>
<keyword evidence="7" id="KW-0808">Transferase</keyword>
<dbReference type="InterPro" id="IPR007235">
    <property type="entry name" value="Glyco_trans_28_C"/>
</dbReference>
<gene>
    <name evidence="7" type="primary">ALG13</name>
    <name evidence="9" type="ORF">LAFE_0D01728G</name>
</gene>
<comment type="subunit">
    <text evidence="1 7">Heterodimer with ALG14 to form a functional enzyme.</text>
</comment>
<dbReference type="Proteomes" id="UP000190831">
    <property type="component" value="Chromosome D"/>
</dbReference>
<comment type="function">
    <text evidence="4 7">Involved in protein N-glycosylation. Essential for the second step of the dolichol-linked oligosaccharide pathway.</text>
</comment>
<evidence type="ECO:0000256" key="6">
    <source>
        <dbReference type="ARBA" id="ARBA00048184"/>
    </source>
</evidence>
<evidence type="ECO:0000256" key="4">
    <source>
        <dbReference type="ARBA" id="ARBA00024804"/>
    </source>
</evidence>
<name>A0A1G4MAZ9_LACFM</name>
<accession>A0A1G4MAZ9</accession>
<dbReference type="OrthoDB" id="20273at2759"/>
<dbReference type="OMA" id="ILDAWKM"/>
<evidence type="ECO:0000256" key="2">
    <source>
        <dbReference type="ARBA" id="ARBA00012614"/>
    </source>
</evidence>
<evidence type="ECO:0000259" key="8">
    <source>
        <dbReference type="Pfam" id="PF04101"/>
    </source>
</evidence>
<dbReference type="Pfam" id="PF04101">
    <property type="entry name" value="Glyco_tran_28_C"/>
    <property type="match status" value="1"/>
</dbReference>
<dbReference type="PANTHER" id="PTHR47043">
    <property type="entry name" value="UDP-N-ACETYLGLUCOSAMINE TRANSFERASE SUBUNIT ALG13"/>
    <property type="match status" value="1"/>
</dbReference>
<evidence type="ECO:0000256" key="7">
    <source>
        <dbReference type="RuleBase" id="RU362128"/>
    </source>
</evidence>
<evidence type="ECO:0000313" key="9">
    <source>
        <dbReference type="EMBL" id="SCW00950.1"/>
    </source>
</evidence>
<feature type="domain" description="Glycosyl transferase family 28 C-terminal" evidence="8">
    <location>
        <begin position="90"/>
        <end position="175"/>
    </location>
</feature>
<evidence type="ECO:0000313" key="10">
    <source>
        <dbReference type="Proteomes" id="UP000190831"/>
    </source>
</evidence>
<evidence type="ECO:0000256" key="5">
    <source>
        <dbReference type="ARBA" id="ARBA00032061"/>
    </source>
</evidence>
<dbReference type="GO" id="GO:0004577">
    <property type="term" value="F:N-acetylglucosaminyldiphosphodolichol N-acetylglucosaminyltransferase activity"/>
    <property type="evidence" value="ECO:0007669"/>
    <property type="project" value="UniProtKB-EC"/>
</dbReference>
<evidence type="ECO:0000256" key="3">
    <source>
        <dbReference type="ARBA" id="ARBA00017468"/>
    </source>
</evidence>
<sequence>MTKTVVVTCGATVPFPKLIEVLLEIRTLEKVRSLGYDRIILQYGRGFNLKFKQLLAAVNGIKCKPAGTNGSLSAKELGNDHFDVGDYRGVEILGLDFTPNILQLISAHADVVISHAGTGSILDALRASKPLIAVVNTSLMDNHQRQIADKFESRGYLWSADPRAEDVIASLEKAQYGARSTLPNGFNSAFEQLLAETAYS</sequence>
<dbReference type="PANTHER" id="PTHR47043:SF1">
    <property type="entry name" value="UDP-N-ACETYLGLUCOSAMINE TRANSFERASE SUBUNIT ALG13"/>
    <property type="match status" value="1"/>
</dbReference>
<dbReference type="STRING" id="4955.A0A1G4MAZ9"/>
<evidence type="ECO:0000256" key="1">
    <source>
        <dbReference type="ARBA" id="ARBA00011198"/>
    </source>
</evidence>
<dbReference type="GO" id="GO:0043541">
    <property type="term" value="C:UDP-N-acetylglucosamine transferase complex"/>
    <property type="evidence" value="ECO:0007669"/>
    <property type="project" value="TreeGrafter"/>
</dbReference>
<dbReference type="EC" id="2.4.1.141" evidence="2 7"/>
<protein>
    <recommendedName>
        <fullName evidence="3 7">UDP-N-acetylglucosamine transferase subunit ALG13</fullName>
        <ecNumber evidence="2 7">2.4.1.141</ecNumber>
    </recommendedName>
    <alternativeName>
        <fullName evidence="5 7">Asparagine-linked glycosylation protein 13</fullName>
    </alternativeName>
</protein>
<comment type="similarity">
    <text evidence="7">Belongs to the glycosyltransferase 28 family.</text>
</comment>
<keyword evidence="10" id="KW-1185">Reference proteome</keyword>
<reference evidence="9 10" key="1">
    <citation type="submission" date="2016-03" db="EMBL/GenBank/DDBJ databases">
        <authorList>
            <person name="Devillers H."/>
        </authorList>
    </citation>
    <scope>NUCLEOTIDE SEQUENCE [LARGE SCALE GENOMIC DNA]</scope>
    <source>
        <strain evidence="9">CBS 6772</strain>
    </source>
</reference>
<dbReference type="AlphaFoldDB" id="A0A1G4MAZ9"/>
<proteinExistence type="inferred from homology"/>
<keyword evidence="7" id="KW-0328">Glycosyltransferase</keyword>
<dbReference type="GO" id="GO:0006488">
    <property type="term" value="P:dolichol-linked oligosaccharide biosynthetic process"/>
    <property type="evidence" value="ECO:0007669"/>
    <property type="project" value="TreeGrafter"/>
</dbReference>
<dbReference type="Gene3D" id="3.40.50.2000">
    <property type="entry name" value="Glycogen Phosphorylase B"/>
    <property type="match status" value="1"/>
</dbReference>
<organism evidence="9 10">
    <name type="scientific">Lachancea fermentati</name>
    <name type="common">Zygosaccharomyces fermentati</name>
    <dbReference type="NCBI Taxonomy" id="4955"/>
    <lineage>
        <taxon>Eukaryota</taxon>
        <taxon>Fungi</taxon>
        <taxon>Dikarya</taxon>
        <taxon>Ascomycota</taxon>
        <taxon>Saccharomycotina</taxon>
        <taxon>Saccharomycetes</taxon>
        <taxon>Saccharomycetales</taxon>
        <taxon>Saccharomycetaceae</taxon>
        <taxon>Lachancea</taxon>
    </lineage>
</organism>
<dbReference type="InterPro" id="IPR052474">
    <property type="entry name" value="UDP-GlcNAc_transferase"/>
</dbReference>
<dbReference type="SUPFAM" id="SSF53756">
    <property type="entry name" value="UDP-Glycosyltransferase/glycogen phosphorylase"/>
    <property type="match status" value="1"/>
</dbReference>